<dbReference type="EMBL" id="MPUH01000335">
    <property type="protein sequence ID" value="OMJ82571.1"/>
    <property type="molecule type" value="Genomic_DNA"/>
</dbReference>
<accession>A0A1R2C0N9</accession>
<proteinExistence type="predicted"/>
<reference evidence="1 2" key="1">
    <citation type="submission" date="2016-11" db="EMBL/GenBank/DDBJ databases">
        <title>The macronuclear genome of Stentor coeruleus: a giant cell with tiny introns.</title>
        <authorList>
            <person name="Slabodnick M."/>
            <person name="Ruby J.G."/>
            <person name="Reiff S.B."/>
            <person name="Swart E.C."/>
            <person name="Gosai S."/>
            <person name="Prabakaran S."/>
            <person name="Witkowska E."/>
            <person name="Larue G.E."/>
            <person name="Fisher S."/>
            <person name="Freeman R.M."/>
            <person name="Gunawardena J."/>
            <person name="Chu W."/>
            <person name="Stover N.A."/>
            <person name="Gregory B.D."/>
            <person name="Nowacki M."/>
            <person name="Derisi J."/>
            <person name="Roy S.W."/>
            <person name="Marshall W.F."/>
            <person name="Sood P."/>
        </authorList>
    </citation>
    <scope>NUCLEOTIDE SEQUENCE [LARGE SCALE GENOMIC DNA]</scope>
    <source>
        <strain evidence="1">WM001</strain>
    </source>
</reference>
<evidence type="ECO:0000313" key="2">
    <source>
        <dbReference type="Proteomes" id="UP000187209"/>
    </source>
</evidence>
<evidence type="ECO:0000313" key="1">
    <source>
        <dbReference type="EMBL" id="OMJ82571.1"/>
    </source>
</evidence>
<keyword evidence="2" id="KW-1185">Reference proteome</keyword>
<name>A0A1R2C0N9_9CILI</name>
<sequence length="163" mass="18038">MSLRPVILYLYFLRFVSGYFLEFYIVSDNSCWIVGPTVTGSNAIIHTTLSSWKTVIPNAYWIWETNDNNSQQGNATVTKHFFIAGTPATGSFSISADGYFTTYLNDKEANCKDTTGNTYSSDSGISCNVLSYLISGLNKLEIDAETKGNHASVMFKLTVTSNF</sequence>
<dbReference type="Gene3D" id="2.60.120.260">
    <property type="entry name" value="Galactose-binding domain-like"/>
    <property type="match status" value="1"/>
</dbReference>
<dbReference type="Proteomes" id="UP000187209">
    <property type="component" value="Unassembled WGS sequence"/>
</dbReference>
<organism evidence="1 2">
    <name type="scientific">Stentor coeruleus</name>
    <dbReference type="NCBI Taxonomy" id="5963"/>
    <lineage>
        <taxon>Eukaryota</taxon>
        <taxon>Sar</taxon>
        <taxon>Alveolata</taxon>
        <taxon>Ciliophora</taxon>
        <taxon>Postciliodesmatophora</taxon>
        <taxon>Heterotrichea</taxon>
        <taxon>Heterotrichida</taxon>
        <taxon>Stentoridae</taxon>
        <taxon>Stentor</taxon>
    </lineage>
</organism>
<protein>
    <recommendedName>
        <fullName evidence="3">PA14 domain-containing protein</fullName>
    </recommendedName>
</protein>
<gene>
    <name evidence="1" type="ORF">SteCoe_16678</name>
</gene>
<dbReference type="AlphaFoldDB" id="A0A1R2C0N9"/>
<evidence type="ECO:0008006" key="3">
    <source>
        <dbReference type="Google" id="ProtNLM"/>
    </source>
</evidence>
<comment type="caution">
    <text evidence="1">The sequence shown here is derived from an EMBL/GenBank/DDBJ whole genome shotgun (WGS) entry which is preliminary data.</text>
</comment>